<sequence length="51" mass="5616">MKKIAIFLLIFSIFGCTSMKNTQNVAQSEDGKHILPPNTASNKYSKTRQGG</sequence>
<accession>A0A964TAR2</accession>
<feature type="compositionally biased region" description="Polar residues" evidence="1">
    <location>
        <begin position="38"/>
        <end position="51"/>
    </location>
</feature>
<dbReference type="PROSITE" id="PS51257">
    <property type="entry name" value="PROKAR_LIPOPROTEIN"/>
    <property type="match status" value="1"/>
</dbReference>
<comment type="caution">
    <text evidence="2">The sequence shown here is derived from an EMBL/GenBank/DDBJ whole genome shotgun (WGS) entry which is preliminary data.</text>
</comment>
<dbReference type="Proteomes" id="UP000667650">
    <property type="component" value="Unassembled WGS sequence"/>
</dbReference>
<gene>
    <name evidence="2" type="ORF">GTQ34_05550</name>
</gene>
<organism evidence="2 3">
    <name type="scientific">Flagellimonas ochracea</name>
    <dbReference type="NCBI Taxonomy" id="2696472"/>
    <lineage>
        <taxon>Bacteria</taxon>
        <taxon>Pseudomonadati</taxon>
        <taxon>Bacteroidota</taxon>
        <taxon>Flavobacteriia</taxon>
        <taxon>Flavobacteriales</taxon>
        <taxon>Flavobacteriaceae</taxon>
        <taxon>Flagellimonas</taxon>
    </lineage>
</organism>
<dbReference type="EMBL" id="JAAABI010000002">
    <property type="protein sequence ID" value="NAY91378.1"/>
    <property type="molecule type" value="Genomic_DNA"/>
</dbReference>
<evidence type="ECO:0000313" key="2">
    <source>
        <dbReference type="EMBL" id="NAY91378.1"/>
    </source>
</evidence>
<dbReference type="AlphaFoldDB" id="A0A964TAR2"/>
<name>A0A964TAR2_9FLAO</name>
<dbReference type="RefSeq" id="WP_166522804.1">
    <property type="nucleotide sequence ID" value="NZ_JAAABI010000002.1"/>
</dbReference>
<reference evidence="2" key="1">
    <citation type="submission" date="2020-01" db="EMBL/GenBank/DDBJ databases">
        <title>Muricauda ochracea sp. nov., isolated from a tidal flat of Garorim bay in Korea.</title>
        <authorList>
            <person name="Kim D."/>
            <person name="Yoo Y."/>
            <person name="Kim J.-J."/>
        </authorList>
    </citation>
    <scope>NUCLEOTIDE SEQUENCE</scope>
    <source>
        <strain evidence="2">JGD-17</strain>
    </source>
</reference>
<protein>
    <submittedName>
        <fullName evidence="2">Uncharacterized protein</fullName>
    </submittedName>
</protein>
<keyword evidence="3" id="KW-1185">Reference proteome</keyword>
<proteinExistence type="predicted"/>
<evidence type="ECO:0000313" key="3">
    <source>
        <dbReference type="Proteomes" id="UP000667650"/>
    </source>
</evidence>
<feature type="region of interest" description="Disordered" evidence="1">
    <location>
        <begin position="28"/>
        <end position="51"/>
    </location>
</feature>
<evidence type="ECO:0000256" key="1">
    <source>
        <dbReference type="SAM" id="MobiDB-lite"/>
    </source>
</evidence>